<evidence type="ECO:0000256" key="1">
    <source>
        <dbReference type="SAM" id="MobiDB-lite"/>
    </source>
</evidence>
<comment type="caution">
    <text evidence="3">The sequence shown here is derived from an EMBL/GenBank/DDBJ whole genome shotgun (WGS) entry which is preliminary data.</text>
</comment>
<dbReference type="EMBL" id="BDDD01000964">
    <property type="protein sequence ID" value="GAV72082.1"/>
    <property type="molecule type" value="Genomic_DNA"/>
</dbReference>
<dbReference type="InterPro" id="IPR016197">
    <property type="entry name" value="Chromo-like_dom_sf"/>
</dbReference>
<accession>A0A1Q3BW13</accession>
<feature type="domain" description="Chromo" evidence="2">
    <location>
        <begin position="104"/>
        <end position="156"/>
    </location>
</feature>
<reference evidence="4" key="1">
    <citation type="submission" date="2016-04" db="EMBL/GenBank/DDBJ databases">
        <title>Cephalotus genome sequencing.</title>
        <authorList>
            <person name="Fukushima K."/>
            <person name="Hasebe M."/>
            <person name="Fang X."/>
        </authorList>
    </citation>
    <scope>NUCLEOTIDE SEQUENCE [LARGE SCALE GENOMIC DNA]</scope>
    <source>
        <strain evidence="4">cv. St1</strain>
    </source>
</reference>
<dbReference type="AlphaFoldDB" id="A0A1Q3BW13"/>
<evidence type="ECO:0000313" key="3">
    <source>
        <dbReference type="EMBL" id="GAV72082.1"/>
    </source>
</evidence>
<dbReference type="InterPro" id="IPR023780">
    <property type="entry name" value="Chromo_domain"/>
</dbReference>
<name>A0A1Q3BW13_CEPFO</name>
<feature type="region of interest" description="Disordered" evidence="1">
    <location>
        <begin position="167"/>
        <end position="187"/>
    </location>
</feature>
<protein>
    <submittedName>
        <fullName evidence="3">Chromo domain-containing protein</fullName>
    </submittedName>
</protein>
<proteinExistence type="predicted"/>
<dbReference type="PROSITE" id="PS50013">
    <property type="entry name" value="CHROMO_2"/>
    <property type="match status" value="1"/>
</dbReference>
<sequence length="187" mass="21636">NEAYAATTNQHRRVKEFEEWDMVLVHLRRERHPKGTYHKLRAKKFGPCKVLKKISSNAYVIELPPDLNISPVFNVSDLRSFEGFDGEVTTVRKQVDHLPKEKQEVVEDVLDVKEVNSRRGNQYRRFLVKWLGKPSSESTWIAEEELRKIDPEIYEEVVKVFAVPSFSPPGRIDAGASKKNSKAQRAF</sequence>
<dbReference type="Proteomes" id="UP000187406">
    <property type="component" value="Unassembled WGS sequence"/>
</dbReference>
<dbReference type="STRING" id="3775.A0A1Q3BW13"/>
<evidence type="ECO:0000259" key="2">
    <source>
        <dbReference type="PROSITE" id="PS50013"/>
    </source>
</evidence>
<organism evidence="3 4">
    <name type="scientific">Cephalotus follicularis</name>
    <name type="common">Albany pitcher plant</name>
    <dbReference type="NCBI Taxonomy" id="3775"/>
    <lineage>
        <taxon>Eukaryota</taxon>
        <taxon>Viridiplantae</taxon>
        <taxon>Streptophyta</taxon>
        <taxon>Embryophyta</taxon>
        <taxon>Tracheophyta</taxon>
        <taxon>Spermatophyta</taxon>
        <taxon>Magnoliopsida</taxon>
        <taxon>eudicotyledons</taxon>
        <taxon>Gunneridae</taxon>
        <taxon>Pentapetalae</taxon>
        <taxon>rosids</taxon>
        <taxon>fabids</taxon>
        <taxon>Oxalidales</taxon>
        <taxon>Cephalotaceae</taxon>
        <taxon>Cephalotus</taxon>
    </lineage>
</organism>
<dbReference type="InterPro" id="IPR000953">
    <property type="entry name" value="Chromo/chromo_shadow_dom"/>
</dbReference>
<gene>
    <name evidence="3" type="ORF">CFOL_v3_15571</name>
</gene>
<dbReference type="SUPFAM" id="SSF54160">
    <property type="entry name" value="Chromo domain-like"/>
    <property type="match status" value="1"/>
</dbReference>
<dbReference type="OrthoDB" id="1721574at2759"/>
<dbReference type="Pfam" id="PF24626">
    <property type="entry name" value="SH3_Tf2-1"/>
    <property type="match status" value="1"/>
</dbReference>
<dbReference type="Gene3D" id="2.40.50.40">
    <property type="match status" value="1"/>
</dbReference>
<dbReference type="Pfam" id="PF00385">
    <property type="entry name" value="Chromo"/>
    <property type="match status" value="1"/>
</dbReference>
<dbReference type="InterPro" id="IPR056924">
    <property type="entry name" value="SH3_Tf2-1"/>
</dbReference>
<feature type="non-terminal residue" evidence="3">
    <location>
        <position position="1"/>
    </location>
</feature>
<evidence type="ECO:0000313" key="4">
    <source>
        <dbReference type="Proteomes" id="UP000187406"/>
    </source>
</evidence>
<keyword evidence="4" id="KW-1185">Reference proteome</keyword>
<dbReference type="InParanoid" id="A0A1Q3BW13"/>